<gene>
    <name evidence="2" type="ORF">AYO20_00108</name>
</gene>
<evidence type="ECO:0000313" key="2">
    <source>
        <dbReference type="EMBL" id="OAL40372.1"/>
    </source>
</evidence>
<dbReference type="EMBL" id="LVCJ01000001">
    <property type="protein sequence ID" value="OAL40372.1"/>
    <property type="molecule type" value="Genomic_DNA"/>
</dbReference>
<dbReference type="AlphaFoldDB" id="A0A178DFB0"/>
<keyword evidence="3" id="KW-1185">Reference proteome</keyword>
<dbReference type="GeneID" id="34583535"/>
<feature type="transmembrane region" description="Helical" evidence="1">
    <location>
        <begin position="533"/>
        <end position="553"/>
    </location>
</feature>
<name>A0A178DFB0_9EURO</name>
<evidence type="ECO:0000256" key="1">
    <source>
        <dbReference type="SAM" id="Phobius"/>
    </source>
</evidence>
<organism evidence="2 3">
    <name type="scientific">Fonsecaea nubica</name>
    <dbReference type="NCBI Taxonomy" id="856822"/>
    <lineage>
        <taxon>Eukaryota</taxon>
        <taxon>Fungi</taxon>
        <taxon>Dikarya</taxon>
        <taxon>Ascomycota</taxon>
        <taxon>Pezizomycotina</taxon>
        <taxon>Eurotiomycetes</taxon>
        <taxon>Chaetothyriomycetidae</taxon>
        <taxon>Chaetothyriales</taxon>
        <taxon>Herpotrichiellaceae</taxon>
        <taxon>Fonsecaea</taxon>
    </lineage>
</organism>
<feature type="transmembrane region" description="Helical" evidence="1">
    <location>
        <begin position="82"/>
        <end position="106"/>
    </location>
</feature>
<dbReference type="Proteomes" id="UP000185904">
    <property type="component" value="Unassembled WGS sequence"/>
</dbReference>
<reference evidence="2 3" key="1">
    <citation type="submission" date="2016-03" db="EMBL/GenBank/DDBJ databases">
        <title>The draft genome sequence of Fonsecaea nubica causative agent of cutaneous subcutaneous infection in human host.</title>
        <authorList>
            <person name="Costa F."/>
            <person name="Sybren D.H."/>
            <person name="Raittz R.T."/>
            <person name="Weiss V.A."/>
            <person name="Leao A.C."/>
            <person name="Gomes R."/>
            <person name="De Souza E.M."/>
            <person name="Pedrosa F.O."/>
            <person name="Steffens M.B."/>
            <person name="Bombassaro A."/>
            <person name="Tadra-Sfeir M.Z."/>
            <person name="Moreno L.F."/>
            <person name="Najafzadeh M.J."/>
            <person name="Felipe M.S."/>
            <person name="Teixeira M."/>
            <person name="Sun J."/>
            <person name="Xi L."/>
            <person name="Castro M.A."/>
            <person name="Vicente V.A."/>
        </authorList>
    </citation>
    <scope>NUCLEOTIDE SEQUENCE [LARGE SCALE GENOMIC DNA]</scope>
    <source>
        <strain evidence="2 3">CBS 269.64</strain>
    </source>
</reference>
<keyword evidence="1" id="KW-0812">Transmembrane</keyword>
<accession>A0A178DFB0</accession>
<dbReference type="RefSeq" id="XP_022505384.1">
    <property type="nucleotide sequence ID" value="XM_022638419.1"/>
</dbReference>
<protein>
    <submittedName>
        <fullName evidence="2">Uncharacterized protein</fullName>
    </submittedName>
</protein>
<sequence>MVAYKGGQPDKPVEAIVAVAVAVEQVGTALALAQDTMVARDTTPKDSISNILVKLVTDKSLYFIPQARWTAAMPSTAVKDKFFHFVLTAVTTAFFTMTALFGAYSTSATSISLVVKRFSSAIAVLRILQSLTSASTSFLLNYTLEVIQWTLCSRRDGLRLLSFLSISPTTGFPAWAVVRSVQSSRKPVTPDAEQAHSHGKFLGRWNRLIQFVILGISPTVISLTSTCLVKTKVATVYDPYYTFSATAGVGLFNGSLARQMIGAFHGTITYQVLAYSYNFVTNTQFSVRSPPVACSGHCDSYIFPGALWSLQPPFPRDAPLDAVVNIGVSPAIQLDFMRGLDIGDTFFPQDCTVYHENGVRYGLMVCLAKSKLHPESTIAGLFLCSEVREGSCITSRVPFSLTTTLTVYGLSTSTACSRGNNSILSIADVGKPAVHEVDVGPLGSALDWLLNSTAQGLPPASSLIFLFSNAAPGANYDEWSIITYPSLESILAFPIWQFSIKGDSTAESLPPEFHTSASLSNPLDKIVLNQAAFLVYLVLQTTVVAFLWVVLFWRCLWKSSTPPLSAYPLIDFTAKLDTRYKIGEFRPTCDLKKEVATDAESKEVIDALVEVMVLDRALGEEQLLRKRILMM</sequence>
<keyword evidence="1" id="KW-1133">Transmembrane helix</keyword>
<keyword evidence="1" id="KW-0472">Membrane</keyword>
<dbReference type="OrthoDB" id="5139479at2759"/>
<comment type="caution">
    <text evidence="2">The sequence shown here is derived from an EMBL/GenBank/DDBJ whole genome shotgun (WGS) entry which is preliminary data.</text>
</comment>
<evidence type="ECO:0000313" key="3">
    <source>
        <dbReference type="Proteomes" id="UP000185904"/>
    </source>
</evidence>
<proteinExistence type="predicted"/>